<evidence type="ECO:0000313" key="2">
    <source>
        <dbReference type="Proteomes" id="UP000215896"/>
    </source>
</evidence>
<keyword evidence="2" id="KW-1185">Reference proteome</keyword>
<protein>
    <submittedName>
        <fullName evidence="1">Cyclase</fullName>
    </submittedName>
</protein>
<dbReference type="EMBL" id="NMVO01000014">
    <property type="protein sequence ID" value="OYO12914.1"/>
    <property type="molecule type" value="Genomic_DNA"/>
</dbReference>
<organism evidence="1 2">
    <name type="scientific">Enemella evansiae</name>
    <dbReference type="NCBI Taxonomy" id="2016499"/>
    <lineage>
        <taxon>Bacteria</taxon>
        <taxon>Bacillati</taxon>
        <taxon>Actinomycetota</taxon>
        <taxon>Actinomycetes</taxon>
        <taxon>Propionibacteriales</taxon>
        <taxon>Propionibacteriaceae</taxon>
        <taxon>Enemella</taxon>
    </lineage>
</organism>
<dbReference type="PANTHER" id="PTHR31118:SF12">
    <property type="entry name" value="CYCLASE-LIKE PROTEIN 2"/>
    <property type="match status" value="1"/>
</dbReference>
<comment type="caution">
    <text evidence="1">The sequence shown here is derived from an EMBL/GenBank/DDBJ whole genome shotgun (WGS) entry which is preliminary data.</text>
</comment>
<dbReference type="Proteomes" id="UP000215896">
    <property type="component" value="Unassembled WGS sequence"/>
</dbReference>
<dbReference type="InterPro" id="IPR037175">
    <property type="entry name" value="KFase_sf"/>
</dbReference>
<dbReference type="RefSeq" id="WP_094355153.1">
    <property type="nucleotide sequence ID" value="NZ_NMVK01000001.1"/>
</dbReference>
<dbReference type="SUPFAM" id="SSF102198">
    <property type="entry name" value="Putative cyclase"/>
    <property type="match status" value="1"/>
</dbReference>
<reference evidence="1 2" key="1">
    <citation type="submission" date="2017-07" db="EMBL/GenBank/DDBJ databases">
        <title>Draft whole genome sequences of clinical Proprionibacteriaceae strains.</title>
        <authorList>
            <person name="Bernier A.-M."/>
            <person name="Bernard K."/>
            <person name="Domingo M.-C."/>
        </authorList>
    </citation>
    <scope>NUCLEOTIDE SEQUENCE [LARGE SCALE GENOMIC DNA]</scope>
    <source>
        <strain evidence="1 2">NML 030167</strain>
    </source>
</reference>
<dbReference type="PANTHER" id="PTHR31118">
    <property type="entry name" value="CYCLASE-LIKE PROTEIN 2"/>
    <property type="match status" value="1"/>
</dbReference>
<dbReference type="Pfam" id="PF04199">
    <property type="entry name" value="Cyclase"/>
    <property type="match status" value="1"/>
</dbReference>
<proteinExistence type="predicted"/>
<gene>
    <name evidence="1" type="ORF">CGZ94_13600</name>
</gene>
<evidence type="ECO:0000313" key="1">
    <source>
        <dbReference type="EMBL" id="OYO12914.1"/>
    </source>
</evidence>
<dbReference type="OrthoDB" id="7067800at2"/>
<dbReference type="InterPro" id="IPR007325">
    <property type="entry name" value="KFase/CYL"/>
</dbReference>
<accession>A0A255GIU9</accession>
<dbReference type="GO" id="GO:0019441">
    <property type="term" value="P:L-tryptophan catabolic process to kynurenine"/>
    <property type="evidence" value="ECO:0007669"/>
    <property type="project" value="InterPro"/>
</dbReference>
<accession>A0A4R6LSK8</accession>
<dbReference type="Gene3D" id="3.50.30.50">
    <property type="entry name" value="Putative cyclase"/>
    <property type="match status" value="1"/>
</dbReference>
<sequence>MKILQQLSEAIGSGQIEVIDLTSPLNAETPILQLPPEFGQTWPFQLELISDCDEQGPGWYWNNFRTGEHTGTHFDAPNHWVTGRDKEDIASVAPDKLLRPAAVIDVTDEVAQDVDFMLTVEHVKAWEAENGPLPEGGWLIVRTGWAPRTYDQDEALGNSETGPHSPGMTPECAQWLAEETPIQGIGVETVGTDGGIAHSFEPAFPCHSFMLGAGKYGITQLKNVDKLPTTGAMIVATPLPIVNGSGSPARVLALVERATS</sequence>
<name>A0A255GIU9_9ACTN</name>
<dbReference type="AlphaFoldDB" id="A0A255GIU9"/>
<dbReference type="GO" id="GO:0004061">
    <property type="term" value="F:arylformamidase activity"/>
    <property type="evidence" value="ECO:0007669"/>
    <property type="project" value="InterPro"/>
</dbReference>